<proteinExistence type="predicted"/>
<dbReference type="OrthoDB" id="5098648at2759"/>
<sequence>MQYPDHVHGVLASRAGECIVQGSELRSPHHHTGNLIHIQPEEDEVPGEKPMCSFCQRLGQPCTYLSRSRPAATGNSNRGPRSWPIPNQKDAIKSHGEKTRGALRNITRPAGNDESPALSPIIFREGHESFQMAQGGGNSTSKEYNSDIHNYNSNW</sequence>
<dbReference type="Proteomes" id="UP000758603">
    <property type="component" value="Unassembled WGS sequence"/>
</dbReference>
<evidence type="ECO:0000313" key="3">
    <source>
        <dbReference type="Proteomes" id="UP000758603"/>
    </source>
</evidence>
<keyword evidence="3" id="KW-1185">Reference proteome</keyword>
<dbReference type="GeneID" id="70135905"/>
<feature type="compositionally biased region" description="Basic and acidic residues" evidence="1">
    <location>
        <begin position="90"/>
        <end position="99"/>
    </location>
</feature>
<dbReference type="AlphaFoldDB" id="A0A9P8UVB9"/>
<feature type="region of interest" description="Disordered" evidence="1">
    <location>
        <begin position="66"/>
        <end position="99"/>
    </location>
</feature>
<dbReference type="EMBL" id="JAGPXC010000002">
    <property type="protein sequence ID" value="KAH6658680.1"/>
    <property type="molecule type" value="Genomic_DNA"/>
</dbReference>
<dbReference type="RefSeq" id="XP_045962914.1">
    <property type="nucleotide sequence ID" value="XM_046107014.1"/>
</dbReference>
<evidence type="ECO:0000256" key="1">
    <source>
        <dbReference type="SAM" id="MobiDB-lite"/>
    </source>
</evidence>
<accession>A0A9P8UVB9</accession>
<gene>
    <name evidence="2" type="ORF">BKA67DRAFT_656829</name>
</gene>
<organism evidence="2 3">
    <name type="scientific">Truncatella angustata</name>
    <dbReference type="NCBI Taxonomy" id="152316"/>
    <lineage>
        <taxon>Eukaryota</taxon>
        <taxon>Fungi</taxon>
        <taxon>Dikarya</taxon>
        <taxon>Ascomycota</taxon>
        <taxon>Pezizomycotina</taxon>
        <taxon>Sordariomycetes</taxon>
        <taxon>Xylariomycetidae</taxon>
        <taxon>Amphisphaeriales</taxon>
        <taxon>Sporocadaceae</taxon>
        <taxon>Truncatella</taxon>
    </lineage>
</organism>
<protein>
    <submittedName>
        <fullName evidence="2">Uncharacterized protein</fullName>
    </submittedName>
</protein>
<reference evidence="2" key="1">
    <citation type="journal article" date="2021" name="Nat. Commun.">
        <title>Genetic determinants of endophytism in the Arabidopsis root mycobiome.</title>
        <authorList>
            <person name="Mesny F."/>
            <person name="Miyauchi S."/>
            <person name="Thiergart T."/>
            <person name="Pickel B."/>
            <person name="Atanasova L."/>
            <person name="Karlsson M."/>
            <person name="Huettel B."/>
            <person name="Barry K.W."/>
            <person name="Haridas S."/>
            <person name="Chen C."/>
            <person name="Bauer D."/>
            <person name="Andreopoulos W."/>
            <person name="Pangilinan J."/>
            <person name="LaButti K."/>
            <person name="Riley R."/>
            <person name="Lipzen A."/>
            <person name="Clum A."/>
            <person name="Drula E."/>
            <person name="Henrissat B."/>
            <person name="Kohler A."/>
            <person name="Grigoriev I.V."/>
            <person name="Martin F.M."/>
            <person name="Hacquard S."/>
        </authorList>
    </citation>
    <scope>NUCLEOTIDE SEQUENCE</scope>
    <source>
        <strain evidence="2">MPI-SDFR-AT-0073</strain>
    </source>
</reference>
<comment type="caution">
    <text evidence="2">The sequence shown here is derived from an EMBL/GenBank/DDBJ whole genome shotgun (WGS) entry which is preliminary data.</text>
</comment>
<feature type="region of interest" description="Disordered" evidence="1">
    <location>
        <begin position="132"/>
        <end position="155"/>
    </location>
</feature>
<name>A0A9P8UVB9_9PEZI</name>
<feature type="compositionally biased region" description="Polar residues" evidence="1">
    <location>
        <begin position="139"/>
        <end position="155"/>
    </location>
</feature>
<evidence type="ECO:0000313" key="2">
    <source>
        <dbReference type="EMBL" id="KAH6658680.1"/>
    </source>
</evidence>